<evidence type="ECO:0000313" key="1">
    <source>
        <dbReference type="EMBL" id="KAJ3559349.1"/>
    </source>
</evidence>
<dbReference type="Proteomes" id="UP001148662">
    <property type="component" value="Unassembled WGS sequence"/>
</dbReference>
<proteinExistence type="predicted"/>
<keyword evidence="2" id="KW-1185">Reference proteome</keyword>
<dbReference type="EMBL" id="JANHOG010000031">
    <property type="protein sequence ID" value="KAJ3559349.1"/>
    <property type="molecule type" value="Genomic_DNA"/>
</dbReference>
<evidence type="ECO:0000313" key="2">
    <source>
        <dbReference type="Proteomes" id="UP001148662"/>
    </source>
</evidence>
<accession>A0ACC1TER3</accession>
<name>A0ACC1TER3_9APHY</name>
<organism evidence="1 2">
    <name type="scientific">Phlebia brevispora</name>
    <dbReference type="NCBI Taxonomy" id="194682"/>
    <lineage>
        <taxon>Eukaryota</taxon>
        <taxon>Fungi</taxon>
        <taxon>Dikarya</taxon>
        <taxon>Basidiomycota</taxon>
        <taxon>Agaricomycotina</taxon>
        <taxon>Agaricomycetes</taxon>
        <taxon>Polyporales</taxon>
        <taxon>Meruliaceae</taxon>
        <taxon>Phlebia</taxon>
    </lineage>
</organism>
<comment type="caution">
    <text evidence="1">The sequence shown here is derived from an EMBL/GenBank/DDBJ whole genome shotgun (WGS) entry which is preliminary data.</text>
</comment>
<protein>
    <submittedName>
        <fullName evidence="1">Uncharacterized protein</fullName>
    </submittedName>
</protein>
<sequence>MSANLLCSITGRVVLISACATSLKYADMEQEVLAFLLSSSNFSKMTVYVLQGNVRYVIAGNPTGWAAMAKTIRDVDQDKVMDCKEDIDTLLVFTGLFSAVLTAFVVESYTALSPDKMDTVILLLGQITNQTSSYTVTSNVINSTAPPLTPDQLQAPFEPPLAQLRVNQLWFASLVLTLITASFAMLVKQWLREYLAFDYTSPHERLRARQFRHPGLIEWKVFEIAGFLPILLQISLGLFFLGLCYFTWAANSGVGTTSTVLISAWAFLFVSATIAPLSSPRCPYKTALLKNVMLASRRRIKRHFFPGSMRRDSDIPLDDIDNDSLLRSWPQKRYFVEEADAISQGMDELEILKEVDAFLLDDDLLATTIFDSLMQYYADPPTIIKFVLQALNVRLKEMEFYQPLGKIPDLRRLSKRSYIAISDIVANVVLNSFGKQVSNVGPWFEDALKLLLSQSIQPLTPNARNALVRCVQRTTISRFGTVLDSLGLSSGVVAQRLHDVLEELSVRLRDLLFKLEVPPMDVITLVVKCLSLETNNAPCAVPLQSILDLRSVSQLTWNFGSDTVGAAIVHALTVARREDIGPWLDSAINLLLSASQYPLTDTGVDALSGLCKQTVSYNRLGSCIRAAARPDGAHYPHVLSRLRDICKSITSAHSMKWILSDVLCAVPCTPQCTHPRSGAPLGLLLHDHIPHQLEWAQHFLPLLLDRLDGTPSAPCSLESLYALLACPVPLQLLNPDLPKVISGILSARNISDTVLHPLVSIQDEPSMNIDVVTENIISLLADTNSEGRREFFYGRYLQCRDYYNPFASEASDHQATSKLNAADLMLRDVCRDFYSECAKAMERFRHSEFDFIGHSEQSASGHLAKECLFLLDSLELSANGHDAEEWMKTFKVEDSVFPDSLFENLALFIPENVAIRSKRVRRLRQIGVDRENVGLSIPGVDDGTSHVTIPSEEDEDSWDASSEDMELGNVDQEERPVDNEGLEDVLHGNERIDIGDQASGSVEGPGDPNHPVDGRMQRTPSQKKTRPGITLVAEATRNVAFGCSVVPVPLTNKPKKRDRLEYSFIGDAINLALDDGQKMPAVDYVLRLKNGLLLTYGQINALAGDFYGTKDPISDGSDLQEQSRRFLDAYKTLAERRSRQPNEARDILSVLRADIDAVNAGLANHTDPAVVFAKLPDTTLALLDITVGRSDIPDYVDLARTNWDHFGVDARKAYNVGHTIALQTAVQGDLEGAYALNAFADHFLENCFLAGHLRTPRRKLHDGSNPTMDFCAKFMHDEDNAIGLSVENPRGDKWTVYGGKRALDVEDADNLARCIAAVQASADENLHRHGREAPTLESATGNQLLAPLFNASGERRKDIKDRRTWAFKADWGVWSTARKCLASGLWRHPIKIEGVSNIMPGSAIAVTMPGLWRAHVFYQNPKGGVLESKHYGVWSGGIDDPAAFRAPPFTPLAVVDCKDGNEIRVYFINEQSLLREACYSAAKESWVDGPLNELNIQAAGNSSIAAFQFDIPQLTAPESNSLTIQEFCTDDTVQWQRGAILPTALSGSSLAAVSYTYQGLQVRIYYQAEDLSIREHCWNGAHGWHQGKLNGGKAPGHTPITAIGYPGRGAAVQKVYWINTQNEIVQAEYKGNWTPTTTVMGPVRSGSGLAAAHWNNGQRIRLYYQSTDDSVLEICNDGDKWFSGSMHTGECHSSAAETPARLHYTLHLPSGDPLNGGNDFYDPIVAELLTSAGLTLFWVPWVIHIIHRSYDYGFGSTFAAEIIGLFILFVMWLVGAAIATTFWGNLHWCHEFLACRLLTTLVAFAWMGWIIIFLLLAISVMFAAANGAFGHPMHGRYDPRASAYAPNPRRRFW</sequence>
<reference evidence="1" key="1">
    <citation type="submission" date="2022-07" db="EMBL/GenBank/DDBJ databases">
        <title>Genome Sequence of Phlebia brevispora.</title>
        <authorList>
            <person name="Buettner E."/>
        </authorList>
    </citation>
    <scope>NUCLEOTIDE SEQUENCE</scope>
    <source>
        <strain evidence="1">MPL23</strain>
    </source>
</reference>
<gene>
    <name evidence="1" type="ORF">NM688_g402</name>
</gene>